<dbReference type="PANTHER" id="PTHR28594">
    <property type="entry name" value="ATR-INTERACTING PROTEIN"/>
    <property type="match status" value="1"/>
</dbReference>
<keyword evidence="4" id="KW-1185">Reference proteome</keyword>
<protein>
    <submittedName>
        <fullName evidence="3">ATR-interacting isoform X1</fullName>
    </submittedName>
</protein>
<evidence type="ECO:0000256" key="2">
    <source>
        <dbReference type="SAM" id="MobiDB-lite"/>
    </source>
</evidence>
<feature type="coiled-coil region" evidence="1">
    <location>
        <begin position="178"/>
        <end position="276"/>
    </location>
</feature>
<dbReference type="Proteomes" id="UP001295444">
    <property type="component" value="Chromosome 08"/>
</dbReference>
<gene>
    <name evidence="3" type="ORF">PECUL_23A029767</name>
</gene>
<accession>A0AAD1SV10</accession>
<dbReference type="SUPFAM" id="SSF48371">
    <property type="entry name" value="ARM repeat"/>
    <property type="match status" value="1"/>
</dbReference>
<sequence>MNYSDGFGLISAVLLSVNHKYFCNIIFRFPCLEIMSANPLFSSKKRDNSTLFGGGHLRSSTSFNAQQASDITNNDRSKCPPPKRYRTDTVPEIKTMADPFCDNEDFTADDLEEIDILASQAYTQDSEVTDCHTDHIQSRKLTNKQATNIGNKTTHQTCQQRPPSDPLESYEDKYIFEQKGLQTDYEDLKQKMKELQDQVVIKNGEIKVLRDALRQTESNFEQQKISQVLSEKEKAQIYSEKEKDLLKKMQSLKSELEFKDAEMNELKTKLLNCERNRIPVQSVSPKKSPSKVVKLETFSSPPGKNCFPTKESFTADMNLKPSTSTMAVKAPIVKSENDILLNNKKVKNLPYSYHTQRKNGQGSVLLNALMQQSLRHGSLGLYDLLSSNQNVVTGSPTCSSHSSRTPGTTSSSVVSPARCSALQDAQKLAITGLNSIAVGEDLAWKRDSQSLTGLLHLNKMSRLSGAVHILPLVEYHIAAYCHALETLEKSKTHPSDTQEKTSSSAQQNVISNAEDSLSSLVEPSLASLEILYHLVFYSLEVVEALLQNTAYRDETVVLLSDANTVDCSEYRPHPLLKKLTSLLSSPVVTCQKNIVQNKVLSVLVKLAENSPNELLYSFNSLFTVPTLRQCLSRDSPTSVAHMVVKLLAVLSDHQKLSALLCSCSEGCLFHALYSYVISRPDKTAPDSIWLQFEQEVVRFLTKRYVQGWNGPAAESSVTCHCNREVVKALVLMLHQEWLHVRRSVVLPPTAAHRKSVQFLQETVMLLHTLSQRDKNFSEHCLEVLHQYDQAVPGVRAVLKKFQVLREVEEFALDELCPPEIETEEEYMDCT</sequence>
<organism evidence="3 4">
    <name type="scientific">Pelobates cultripes</name>
    <name type="common">Western spadefoot toad</name>
    <dbReference type="NCBI Taxonomy" id="61616"/>
    <lineage>
        <taxon>Eukaryota</taxon>
        <taxon>Metazoa</taxon>
        <taxon>Chordata</taxon>
        <taxon>Craniata</taxon>
        <taxon>Vertebrata</taxon>
        <taxon>Euteleostomi</taxon>
        <taxon>Amphibia</taxon>
        <taxon>Batrachia</taxon>
        <taxon>Anura</taxon>
        <taxon>Pelobatoidea</taxon>
        <taxon>Pelobatidae</taxon>
        <taxon>Pelobates</taxon>
    </lineage>
</organism>
<dbReference type="EMBL" id="OW240919">
    <property type="protein sequence ID" value="CAH2312382.1"/>
    <property type="molecule type" value="Genomic_DNA"/>
</dbReference>
<feature type="region of interest" description="Disordered" evidence="2">
    <location>
        <begin position="393"/>
        <end position="414"/>
    </location>
</feature>
<feature type="region of interest" description="Disordered" evidence="2">
    <location>
        <begin position="63"/>
        <end position="87"/>
    </location>
</feature>
<dbReference type="InterPro" id="IPR033349">
    <property type="entry name" value="ATRIP"/>
</dbReference>
<feature type="compositionally biased region" description="Polar residues" evidence="2">
    <location>
        <begin position="142"/>
        <end position="162"/>
    </location>
</feature>
<dbReference type="GO" id="GO:0000077">
    <property type="term" value="P:DNA damage checkpoint signaling"/>
    <property type="evidence" value="ECO:0007669"/>
    <property type="project" value="InterPro"/>
</dbReference>
<feature type="region of interest" description="Disordered" evidence="2">
    <location>
        <begin position="142"/>
        <end position="167"/>
    </location>
</feature>
<dbReference type="InterPro" id="IPR016024">
    <property type="entry name" value="ARM-type_fold"/>
</dbReference>
<evidence type="ECO:0000313" key="4">
    <source>
        <dbReference type="Proteomes" id="UP001295444"/>
    </source>
</evidence>
<proteinExistence type="predicted"/>
<evidence type="ECO:0000256" key="1">
    <source>
        <dbReference type="SAM" id="Coils"/>
    </source>
</evidence>
<dbReference type="PANTHER" id="PTHR28594:SF1">
    <property type="entry name" value="ATR-INTERACTING PROTEIN"/>
    <property type="match status" value="1"/>
</dbReference>
<keyword evidence="1" id="KW-0175">Coiled coil</keyword>
<dbReference type="GO" id="GO:0006281">
    <property type="term" value="P:DNA repair"/>
    <property type="evidence" value="ECO:0007669"/>
    <property type="project" value="TreeGrafter"/>
</dbReference>
<dbReference type="AlphaFoldDB" id="A0AAD1SV10"/>
<reference evidence="3" key="1">
    <citation type="submission" date="2022-03" db="EMBL/GenBank/DDBJ databases">
        <authorList>
            <person name="Alioto T."/>
            <person name="Alioto T."/>
            <person name="Gomez Garrido J."/>
        </authorList>
    </citation>
    <scope>NUCLEOTIDE SEQUENCE</scope>
</reference>
<feature type="compositionally biased region" description="Polar residues" evidence="2">
    <location>
        <begin position="63"/>
        <end position="72"/>
    </location>
</feature>
<evidence type="ECO:0000313" key="3">
    <source>
        <dbReference type="EMBL" id="CAH2312382.1"/>
    </source>
</evidence>
<name>A0AAD1SV10_PELCU</name>
<feature type="compositionally biased region" description="Low complexity" evidence="2">
    <location>
        <begin position="399"/>
        <end position="414"/>
    </location>
</feature>